<accession>A0ACB6ZB17</accession>
<reference evidence="1" key="2">
    <citation type="journal article" date="2020" name="Nat. Commun.">
        <title>Large-scale genome sequencing of mycorrhizal fungi provides insights into the early evolution of symbiotic traits.</title>
        <authorList>
            <person name="Miyauchi S."/>
            <person name="Kiss E."/>
            <person name="Kuo A."/>
            <person name="Drula E."/>
            <person name="Kohler A."/>
            <person name="Sanchez-Garcia M."/>
            <person name="Morin E."/>
            <person name="Andreopoulos B."/>
            <person name="Barry K.W."/>
            <person name="Bonito G."/>
            <person name="Buee M."/>
            <person name="Carver A."/>
            <person name="Chen C."/>
            <person name="Cichocki N."/>
            <person name="Clum A."/>
            <person name="Culley D."/>
            <person name="Crous P.W."/>
            <person name="Fauchery L."/>
            <person name="Girlanda M."/>
            <person name="Hayes R.D."/>
            <person name="Keri Z."/>
            <person name="LaButti K."/>
            <person name="Lipzen A."/>
            <person name="Lombard V."/>
            <person name="Magnuson J."/>
            <person name="Maillard F."/>
            <person name="Murat C."/>
            <person name="Nolan M."/>
            <person name="Ohm R.A."/>
            <person name="Pangilinan J."/>
            <person name="Pereira M.F."/>
            <person name="Perotto S."/>
            <person name="Peter M."/>
            <person name="Pfister S."/>
            <person name="Riley R."/>
            <person name="Sitrit Y."/>
            <person name="Stielow J.B."/>
            <person name="Szollosi G."/>
            <person name="Zifcakova L."/>
            <person name="Stursova M."/>
            <person name="Spatafora J.W."/>
            <person name="Tedersoo L."/>
            <person name="Vaario L.M."/>
            <person name="Yamada A."/>
            <person name="Yan M."/>
            <person name="Wang P."/>
            <person name="Xu J."/>
            <person name="Bruns T."/>
            <person name="Baldrian P."/>
            <person name="Vilgalys R."/>
            <person name="Dunand C."/>
            <person name="Henrissat B."/>
            <person name="Grigoriev I.V."/>
            <person name="Hibbett D."/>
            <person name="Nagy L.G."/>
            <person name="Martin F.M."/>
        </authorList>
    </citation>
    <scope>NUCLEOTIDE SEQUENCE</scope>
    <source>
        <strain evidence="1">P2</strain>
    </source>
</reference>
<sequence length="194" mass="22259">MVLTGNVLLVKGSDKIVAWLLTEEGMVDGIVGNTRADCNDSLWDISPQTLSSGWARLLRWQSSYDDKHLEFSVADQIGVIRYSGFTIHAYHIGTGEIISLAEMPQLHNHTWYHFHNQQDECNLYHCDLYMQQGPPDCEWQISQTALQEGWVKDPEGNHRLWLPPSWRSAKNVNWLHNATTLRLKNSSELAIIKF</sequence>
<evidence type="ECO:0000313" key="1">
    <source>
        <dbReference type="EMBL" id="KAF9646687.1"/>
    </source>
</evidence>
<protein>
    <submittedName>
        <fullName evidence="1">Uncharacterized protein</fullName>
    </submittedName>
</protein>
<comment type="caution">
    <text evidence="1">The sequence shown here is derived from an EMBL/GenBank/DDBJ whole genome shotgun (WGS) entry which is preliminary data.</text>
</comment>
<gene>
    <name evidence="1" type="ORF">BDM02DRAFT_3130205</name>
</gene>
<reference evidence="1" key="1">
    <citation type="submission" date="2019-10" db="EMBL/GenBank/DDBJ databases">
        <authorList>
            <consortium name="DOE Joint Genome Institute"/>
            <person name="Kuo A."/>
            <person name="Miyauchi S."/>
            <person name="Kiss E."/>
            <person name="Drula E."/>
            <person name="Kohler A."/>
            <person name="Sanchez-Garcia M."/>
            <person name="Andreopoulos B."/>
            <person name="Barry K.W."/>
            <person name="Bonito G."/>
            <person name="Buee M."/>
            <person name="Carver A."/>
            <person name="Chen C."/>
            <person name="Cichocki N."/>
            <person name="Clum A."/>
            <person name="Culley D."/>
            <person name="Crous P.W."/>
            <person name="Fauchery L."/>
            <person name="Girlanda M."/>
            <person name="Hayes R."/>
            <person name="Keri Z."/>
            <person name="Labutti K."/>
            <person name="Lipzen A."/>
            <person name="Lombard V."/>
            <person name="Magnuson J."/>
            <person name="Maillard F."/>
            <person name="Morin E."/>
            <person name="Murat C."/>
            <person name="Nolan M."/>
            <person name="Ohm R."/>
            <person name="Pangilinan J."/>
            <person name="Pereira M."/>
            <person name="Perotto S."/>
            <person name="Peter M."/>
            <person name="Riley R."/>
            <person name="Sitrit Y."/>
            <person name="Stielow B."/>
            <person name="Szollosi G."/>
            <person name="Zifcakova L."/>
            <person name="Stursova M."/>
            <person name="Spatafora J.W."/>
            <person name="Tedersoo L."/>
            <person name="Vaario L.-M."/>
            <person name="Yamada A."/>
            <person name="Yan M."/>
            <person name="Wang P."/>
            <person name="Xu J."/>
            <person name="Bruns T."/>
            <person name="Baldrian P."/>
            <person name="Vilgalys R."/>
            <person name="Henrissat B."/>
            <person name="Grigoriev I.V."/>
            <person name="Hibbett D."/>
            <person name="Nagy L.G."/>
            <person name="Martin F.M."/>
        </authorList>
    </citation>
    <scope>NUCLEOTIDE SEQUENCE</scope>
    <source>
        <strain evidence="1">P2</strain>
    </source>
</reference>
<dbReference type="EMBL" id="MU118051">
    <property type="protein sequence ID" value="KAF9646687.1"/>
    <property type="molecule type" value="Genomic_DNA"/>
</dbReference>
<dbReference type="Proteomes" id="UP000886501">
    <property type="component" value="Unassembled WGS sequence"/>
</dbReference>
<proteinExistence type="predicted"/>
<keyword evidence="2" id="KW-1185">Reference proteome</keyword>
<organism evidence="1 2">
    <name type="scientific">Thelephora ganbajun</name>
    <name type="common">Ganba fungus</name>
    <dbReference type="NCBI Taxonomy" id="370292"/>
    <lineage>
        <taxon>Eukaryota</taxon>
        <taxon>Fungi</taxon>
        <taxon>Dikarya</taxon>
        <taxon>Basidiomycota</taxon>
        <taxon>Agaricomycotina</taxon>
        <taxon>Agaricomycetes</taxon>
        <taxon>Thelephorales</taxon>
        <taxon>Thelephoraceae</taxon>
        <taxon>Thelephora</taxon>
    </lineage>
</organism>
<evidence type="ECO:0000313" key="2">
    <source>
        <dbReference type="Proteomes" id="UP000886501"/>
    </source>
</evidence>
<name>A0ACB6ZB17_THEGA</name>